<dbReference type="RefSeq" id="XP_013897912.1">
    <property type="nucleotide sequence ID" value="XM_014042458.1"/>
</dbReference>
<evidence type="ECO:0000313" key="2">
    <source>
        <dbReference type="Proteomes" id="UP000054498"/>
    </source>
</evidence>
<evidence type="ECO:0008006" key="3">
    <source>
        <dbReference type="Google" id="ProtNLM"/>
    </source>
</evidence>
<evidence type="ECO:0000313" key="1">
    <source>
        <dbReference type="EMBL" id="KIY98892.1"/>
    </source>
</evidence>
<dbReference type="GeneID" id="25741943"/>
<reference evidence="1 2" key="1">
    <citation type="journal article" date="2013" name="BMC Genomics">
        <title>Reconstruction of the lipid metabolism for the microalga Monoraphidium neglectum from its genome sequence reveals characteristics suitable for biofuel production.</title>
        <authorList>
            <person name="Bogen C."/>
            <person name="Al-Dilaimi A."/>
            <person name="Albersmeier A."/>
            <person name="Wichmann J."/>
            <person name="Grundmann M."/>
            <person name="Rupp O."/>
            <person name="Lauersen K.J."/>
            <person name="Blifernez-Klassen O."/>
            <person name="Kalinowski J."/>
            <person name="Goesmann A."/>
            <person name="Mussgnug J.H."/>
            <person name="Kruse O."/>
        </authorList>
    </citation>
    <scope>NUCLEOTIDE SEQUENCE [LARGE SCALE GENOMIC DNA]</scope>
    <source>
        <strain evidence="1 2">SAG 48.87</strain>
    </source>
</reference>
<dbReference type="Gene3D" id="3.30.710.10">
    <property type="entry name" value="Potassium Channel Kv1.1, Chain A"/>
    <property type="match status" value="1"/>
</dbReference>
<name>A0A0D2JHQ5_9CHLO</name>
<dbReference type="KEGG" id="mng:MNEG_9068"/>
<proteinExistence type="predicted"/>
<dbReference type="SUPFAM" id="SSF54695">
    <property type="entry name" value="POZ domain"/>
    <property type="match status" value="1"/>
</dbReference>
<sequence length="227" mass="24697">MSSTAPQAEAQPVDAALSKMLGLCPSALLRFDDGTSLKVSRELLMIASPTLLDMLTCTQLDTEPGGAPIIPLPGDKREDWLLALPFLYHRDPGVTRESVEPLTQLCIKYDLQGLRPYLDKFLAASAATVREQLVAGVPRCELVDKIPSITAVGHASAVGQWSVWRWLVLAGHCKLSASVEAFCQLIVENRLAVPDEFDLGLAGQPLAVKLAREVSRDHKCKYCGCMQ</sequence>
<organism evidence="1 2">
    <name type="scientific">Monoraphidium neglectum</name>
    <dbReference type="NCBI Taxonomy" id="145388"/>
    <lineage>
        <taxon>Eukaryota</taxon>
        <taxon>Viridiplantae</taxon>
        <taxon>Chlorophyta</taxon>
        <taxon>core chlorophytes</taxon>
        <taxon>Chlorophyceae</taxon>
        <taxon>CS clade</taxon>
        <taxon>Sphaeropleales</taxon>
        <taxon>Selenastraceae</taxon>
        <taxon>Monoraphidium</taxon>
    </lineage>
</organism>
<dbReference type="EMBL" id="KK102028">
    <property type="protein sequence ID" value="KIY98892.1"/>
    <property type="molecule type" value="Genomic_DNA"/>
</dbReference>
<gene>
    <name evidence="1" type="ORF">MNEG_9068</name>
</gene>
<dbReference type="Proteomes" id="UP000054498">
    <property type="component" value="Unassembled WGS sequence"/>
</dbReference>
<dbReference type="AlphaFoldDB" id="A0A0D2JHQ5"/>
<dbReference type="InterPro" id="IPR011333">
    <property type="entry name" value="SKP1/BTB/POZ_sf"/>
</dbReference>
<keyword evidence="2" id="KW-1185">Reference proteome</keyword>
<accession>A0A0D2JHQ5</accession>
<protein>
    <recommendedName>
        <fullName evidence="3">BTB domain-containing protein</fullName>
    </recommendedName>
</protein>